<evidence type="ECO:0000313" key="2">
    <source>
        <dbReference type="EMBL" id="KAI8581930.1"/>
    </source>
</evidence>
<sequence length="69" mass="8117">MSTVEIDIPWPNCYVLHLLLLFHFIYIYILCITERNASAILRYSIKENHLAAGALRESCMAYRILVFLR</sequence>
<evidence type="ECO:0000256" key="1">
    <source>
        <dbReference type="SAM" id="Phobius"/>
    </source>
</evidence>
<accession>A0AAD5EF77</accession>
<keyword evidence="3" id="KW-1185">Reference proteome</keyword>
<reference evidence="2" key="1">
    <citation type="submission" date="2021-06" db="EMBL/GenBank/DDBJ databases">
        <authorList>
            <consortium name="DOE Joint Genome Institute"/>
            <person name="Mondo S.J."/>
            <person name="Amses K.R."/>
            <person name="Simmons D.R."/>
            <person name="Longcore J.E."/>
            <person name="Seto K."/>
            <person name="Alves G.H."/>
            <person name="Bonds A.E."/>
            <person name="Quandt C.A."/>
            <person name="Davis W.J."/>
            <person name="Chang Y."/>
            <person name="Letcher P.M."/>
            <person name="Powell M.J."/>
            <person name="Kuo A."/>
            <person name="Labutti K."/>
            <person name="Pangilinan J."/>
            <person name="Andreopoulos W."/>
            <person name="Tritt A."/>
            <person name="Riley R."/>
            <person name="Hundley H."/>
            <person name="Johnson J."/>
            <person name="Lipzen A."/>
            <person name="Barry K."/>
            <person name="Berbee M.L."/>
            <person name="Buchler N.E."/>
            <person name="Grigoriev I.V."/>
            <person name="Spatafora J.W."/>
            <person name="Stajich J.E."/>
            <person name="James T.Y."/>
        </authorList>
    </citation>
    <scope>NUCLEOTIDE SEQUENCE</scope>
    <source>
        <strain evidence="2">AG</strain>
    </source>
</reference>
<dbReference type="GeneID" id="75912518"/>
<dbReference type="RefSeq" id="XP_051446934.1">
    <property type="nucleotide sequence ID" value="XM_051587171.1"/>
</dbReference>
<organism evidence="2 3">
    <name type="scientific">Umbelopsis ramanniana AG</name>
    <dbReference type="NCBI Taxonomy" id="1314678"/>
    <lineage>
        <taxon>Eukaryota</taxon>
        <taxon>Fungi</taxon>
        <taxon>Fungi incertae sedis</taxon>
        <taxon>Mucoromycota</taxon>
        <taxon>Mucoromycotina</taxon>
        <taxon>Umbelopsidomycetes</taxon>
        <taxon>Umbelopsidales</taxon>
        <taxon>Umbelopsidaceae</taxon>
        <taxon>Umbelopsis</taxon>
    </lineage>
</organism>
<dbReference type="Proteomes" id="UP001206595">
    <property type="component" value="Unassembled WGS sequence"/>
</dbReference>
<dbReference type="EMBL" id="MU620903">
    <property type="protein sequence ID" value="KAI8581930.1"/>
    <property type="molecule type" value="Genomic_DNA"/>
</dbReference>
<protein>
    <submittedName>
        <fullName evidence="2">Uncharacterized protein</fullName>
    </submittedName>
</protein>
<keyword evidence="1" id="KW-0472">Membrane</keyword>
<name>A0AAD5EF77_UMBRA</name>
<gene>
    <name evidence="2" type="ORF">K450DRAFT_229953</name>
</gene>
<evidence type="ECO:0000313" key="3">
    <source>
        <dbReference type="Proteomes" id="UP001206595"/>
    </source>
</evidence>
<reference evidence="2" key="2">
    <citation type="journal article" date="2022" name="Proc. Natl. Acad. Sci. U.S.A.">
        <title>Diploid-dominant life cycles characterize the early evolution of Fungi.</title>
        <authorList>
            <person name="Amses K.R."/>
            <person name="Simmons D.R."/>
            <person name="Longcore J.E."/>
            <person name="Mondo S.J."/>
            <person name="Seto K."/>
            <person name="Jeronimo G.H."/>
            <person name="Bonds A.E."/>
            <person name="Quandt C.A."/>
            <person name="Davis W.J."/>
            <person name="Chang Y."/>
            <person name="Federici B.A."/>
            <person name="Kuo A."/>
            <person name="LaButti K."/>
            <person name="Pangilinan J."/>
            <person name="Andreopoulos W."/>
            <person name="Tritt A."/>
            <person name="Riley R."/>
            <person name="Hundley H."/>
            <person name="Johnson J."/>
            <person name="Lipzen A."/>
            <person name="Barry K."/>
            <person name="Lang B.F."/>
            <person name="Cuomo C.A."/>
            <person name="Buchler N.E."/>
            <person name="Grigoriev I.V."/>
            <person name="Spatafora J.W."/>
            <person name="Stajich J.E."/>
            <person name="James T.Y."/>
        </authorList>
    </citation>
    <scope>NUCLEOTIDE SEQUENCE</scope>
    <source>
        <strain evidence="2">AG</strain>
    </source>
</reference>
<keyword evidence="1" id="KW-1133">Transmembrane helix</keyword>
<proteinExistence type="predicted"/>
<comment type="caution">
    <text evidence="2">The sequence shown here is derived from an EMBL/GenBank/DDBJ whole genome shotgun (WGS) entry which is preliminary data.</text>
</comment>
<keyword evidence="1" id="KW-0812">Transmembrane</keyword>
<feature type="transmembrane region" description="Helical" evidence="1">
    <location>
        <begin position="14"/>
        <end position="33"/>
    </location>
</feature>
<dbReference type="AlphaFoldDB" id="A0AAD5EF77"/>